<organism evidence="1 2">
    <name type="scientific">Caballeronia sordidicola</name>
    <name type="common">Burkholderia sordidicola</name>
    <dbReference type="NCBI Taxonomy" id="196367"/>
    <lineage>
        <taxon>Bacteria</taxon>
        <taxon>Pseudomonadati</taxon>
        <taxon>Pseudomonadota</taxon>
        <taxon>Betaproteobacteria</taxon>
        <taxon>Burkholderiales</taxon>
        <taxon>Burkholderiaceae</taxon>
        <taxon>Caballeronia</taxon>
    </lineage>
</organism>
<evidence type="ECO:0000313" key="1">
    <source>
        <dbReference type="EMBL" id="OTP80592.1"/>
    </source>
</evidence>
<proteinExistence type="predicted"/>
<name>A0A242NAB1_CABSO</name>
<evidence type="ECO:0000313" key="2">
    <source>
        <dbReference type="Proteomes" id="UP000194546"/>
    </source>
</evidence>
<protein>
    <submittedName>
        <fullName evidence="1">Uncharacterized protein</fullName>
    </submittedName>
</protein>
<gene>
    <name evidence="1" type="ORF">PAMC26510_03005</name>
</gene>
<sequence>MRVLLERAACRVGGLRRRWNRSTSYGYRLSINCLRKPASGW</sequence>
<dbReference type="Proteomes" id="UP000194546">
    <property type="component" value="Unassembled WGS sequence"/>
</dbReference>
<accession>A0A242NAB1</accession>
<dbReference type="EMBL" id="NBTY01000006">
    <property type="protein sequence ID" value="OTP80592.1"/>
    <property type="molecule type" value="Genomic_DNA"/>
</dbReference>
<dbReference type="AlphaFoldDB" id="A0A242NAB1"/>
<comment type="caution">
    <text evidence="1">The sequence shown here is derived from an EMBL/GenBank/DDBJ whole genome shotgun (WGS) entry which is preliminary data.</text>
</comment>
<reference evidence="1 2" key="1">
    <citation type="submission" date="2017-03" db="EMBL/GenBank/DDBJ databases">
        <title>Genome analysis of strain PAMC 26510.</title>
        <authorList>
            <person name="Oh H.-M."/>
            <person name="Yang J.-A."/>
        </authorList>
    </citation>
    <scope>NUCLEOTIDE SEQUENCE [LARGE SCALE GENOMIC DNA]</scope>
    <source>
        <strain evidence="1 2">PAMC 26510</strain>
    </source>
</reference>